<evidence type="ECO:0000313" key="1">
    <source>
        <dbReference type="EMBL" id="XBO74707.1"/>
    </source>
</evidence>
<dbReference type="AlphaFoldDB" id="A0AAU7KT96"/>
<dbReference type="InterPro" id="IPR029069">
    <property type="entry name" value="HotDog_dom_sf"/>
</dbReference>
<name>A0AAU7KT96_9GAMM</name>
<organism evidence="1">
    <name type="scientific">Halomonas sp. H10-59</name>
    <dbReference type="NCBI Taxonomy" id="2950874"/>
    <lineage>
        <taxon>Bacteria</taxon>
        <taxon>Pseudomonadati</taxon>
        <taxon>Pseudomonadota</taxon>
        <taxon>Gammaproteobacteria</taxon>
        <taxon>Oceanospirillales</taxon>
        <taxon>Halomonadaceae</taxon>
        <taxon>Halomonas</taxon>
    </lineage>
</organism>
<dbReference type="Gene3D" id="3.10.129.10">
    <property type="entry name" value="Hotdog Thioesterase"/>
    <property type="match status" value="1"/>
</dbReference>
<dbReference type="RefSeq" id="WP_108133502.1">
    <property type="nucleotide sequence ID" value="NZ_CP098828.1"/>
</dbReference>
<sequence length="165" mass="17813">MSTDASSSGSADALPPIADLVPHSGAMCLLDSVLEIGEEHLIARITPDRQDPFANDHGIPGWVGLEWLAQAIAAWSGRAAREAGGEPRIGFLLGSRHYHCDVEHFVFDSPVEVKVELDYRADNGLGAFRGELRDTEDRHLAHATLNVFQPDSAETLSAMLEDSAP</sequence>
<dbReference type="PIRSF" id="PIRSF020565">
    <property type="entry name" value="3Ho_Ac_ACP_DH_prd"/>
    <property type="match status" value="1"/>
</dbReference>
<dbReference type="CDD" id="cd01289">
    <property type="entry name" value="FabA_like"/>
    <property type="match status" value="1"/>
</dbReference>
<reference evidence="1" key="1">
    <citation type="submission" date="2022-06" db="EMBL/GenBank/DDBJ databases">
        <title>A novel DMS-producing enzyme.</title>
        <authorList>
            <person name="Zhang Y."/>
        </authorList>
    </citation>
    <scope>NUCLEOTIDE SEQUENCE</scope>
    <source>
        <strain evidence="1">H10-59</strain>
    </source>
</reference>
<gene>
    <name evidence="1" type="ORF">NFG57_18135</name>
</gene>
<dbReference type="SUPFAM" id="SSF54637">
    <property type="entry name" value="Thioesterase/thiol ester dehydrase-isomerase"/>
    <property type="match status" value="1"/>
</dbReference>
<dbReference type="EMBL" id="CP098828">
    <property type="protein sequence ID" value="XBO74707.1"/>
    <property type="molecule type" value="Genomic_DNA"/>
</dbReference>
<accession>A0AAU7KT96</accession>
<protein>
    <submittedName>
        <fullName evidence="1">Hotdog family protein</fullName>
    </submittedName>
</protein>
<proteinExistence type="predicted"/>
<dbReference type="InterPro" id="IPR016776">
    <property type="entry name" value="ApeP-like_dehydratase"/>
</dbReference>
<dbReference type="Pfam" id="PF22817">
    <property type="entry name" value="ApeP-like"/>
    <property type="match status" value="1"/>
</dbReference>